<accession>A0A6J5NIT5</accession>
<name>A0A6J5NIT5_9CAUD</name>
<proteinExistence type="predicted"/>
<gene>
    <name evidence="2" type="ORF">UFOVP679_17</name>
</gene>
<keyword evidence="1" id="KW-0175">Coiled coil</keyword>
<protein>
    <submittedName>
        <fullName evidence="2">Uncharacterized protein</fullName>
    </submittedName>
</protein>
<dbReference type="EMBL" id="LR796660">
    <property type="protein sequence ID" value="CAB4157351.1"/>
    <property type="molecule type" value="Genomic_DNA"/>
</dbReference>
<sequence length="136" mass="15025">MTSPLDLGELEPWEDGAERICEAMLARAPIAIRRAAENLYEALLFDVQDYLRENVHYNLSAELARAKREEVDAKAERDALIEEVKRLRKVVGGLVDAVAYTEVSGGRRSYGLRQSFGPAFQAARAALPAHPAGEQS</sequence>
<evidence type="ECO:0000313" key="2">
    <source>
        <dbReference type="EMBL" id="CAB4157351.1"/>
    </source>
</evidence>
<evidence type="ECO:0000256" key="1">
    <source>
        <dbReference type="SAM" id="Coils"/>
    </source>
</evidence>
<organism evidence="2">
    <name type="scientific">uncultured Caudovirales phage</name>
    <dbReference type="NCBI Taxonomy" id="2100421"/>
    <lineage>
        <taxon>Viruses</taxon>
        <taxon>Duplodnaviria</taxon>
        <taxon>Heunggongvirae</taxon>
        <taxon>Uroviricota</taxon>
        <taxon>Caudoviricetes</taxon>
        <taxon>Peduoviridae</taxon>
        <taxon>Maltschvirus</taxon>
        <taxon>Maltschvirus maltsch</taxon>
    </lineage>
</organism>
<reference evidence="2" key="1">
    <citation type="submission" date="2020-04" db="EMBL/GenBank/DDBJ databases">
        <authorList>
            <person name="Chiriac C."/>
            <person name="Salcher M."/>
            <person name="Ghai R."/>
            <person name="Kavagutti S V."/>
        </authorList>
    </citation>
    <scope>NUCLEOTIDE SEQUENCE</scope>
</reference>
<feature type="coiled-coil region" evidence="1">
    <location>
        <begin position="63"/>
        <end position="90"/>
    </location>
</feature>